<comment type="function">
    <text evidence="5">May play a role in the regulation of cytokinesis. May play a role in signaling by stimulating protein glycosylation. Induces neuritogenesis by activating the Ras-MAP kinase pathway and is necessary for the survival of cerebellar neurons. Does not appear to play a major role in ciliogenesis.</text>
</comment>
<dbReference type="GO" id="GO:0005829">
    <property type="term" value="C:cytosol"/>
    <property type="evidence" value="ECO:0007669"/>
    <property type="project" value="TreeGrafter"/>
</dbReference>
<dbReference type="GeneID" id="110988523"/>
<name>A0A8B7ZWA4_ACAPL</name>
<evidence type="ECO:0000259" key="6">
    <source>
        <dbReference type="Pfam" id="PF09759"/>
    </source>
</evidence>
<reference evidence="8" key="1">
    <citation type="submission" date="2025-08" db="UniProtKB">
        <authorList>
            <consortium name="RefSeq"/>
        </authorList>
    </citation>
    <scope>IDENTIFICATION</scope>
</reference>
<dbReference type="SUPFAM" id="SSF48371">
    <property type="entry name" value="ARM repeat"/>
    <property type="match status" value="1"/>
</dbReference>
<evidence type="ECO:0000256" key="3">
    <source>
        <dbReference type="ARBA" id="ARBA00022618"/>
    </source>
</evidence>
<dbReference type="GO" id="GO:0031175">
    <property type="term" value="P:neuron projection development"/>
    <property type="evidence" value="ECO:0007669"/>
    <property type="project" value="TreeGrafter"/>
</dbReference>
<dbReference type="Gene3D" id="1.25.10.10">
    <property type="entry name" value="Leucine-rich Repeat Variant"/>
    <property type="match status" value="2"/>
</dbReference>
<dbReference type="InterPro" id="IPR011989">
    <property type="entry name" value="ARM-like"/>
</dbReference>
<dbReference type="CTD" id="25814"/>
<dbReference type="Pfam" id="PF09759">
    <property type="entry name" value="Atx10homo_assoc"/>
    <property type="match status" value="1"/>
</dbReference>
<evidence type="ECO:0000256" key="2">
    <source>
        <dbReference type="ARBA" id="ARBA00018804"/>
    </source>
</evidence>
<dbReference type="InterPro" id="IPR019156">
    <property type="entry name" value="Ataxin-10_domain"/>
</dbReference>
<dbReference type="InterPro" id="IPR016024">
    <property type="entry name" value="ARM-type_fold"/>
</dbReference>
<evidence type="ECO:0000256" key="5">
    <source>
        <dbReference type="ARBA" id="ARBA00045173"/>
    </source>
</evidence>
<proteinExistence type="inferred from homology"/>
<dbReference type="KEGG" id="aplc:110988523"/>
<evidence type="ECO:0000256" key="4">
    <source>
        <dbReference type="ARBA" id="ARBA00023306"/>
    </source>
</evidence>
<gene>
    <name evidence="8" type="primary">LOC110988523</name>
</gene>
<comment type="similarity">
    <text evidence="1">Belongs to the ataxin-10 family.</text>
</comment>
<dbReference type="Proteomes" id="UP000694845">
    <property type="component" value="Unplaced"/>
</dbReference>
<dbReference type="AlphaFoldDB" id="A0A8B7ZWA4"/>
<keyword evidence="3" id="KW-0132">Cell division</keyword>
<sequence>MAEGCQKDTMDEITDPLGRFDREQDLLCEERMSTIVIVLKKISDMVKQSEVIRSKLPATTLRTMCSIIQGCVAPTDMGEDAPLIDNPSVREMCAWSLRCLRNACVQSPPNQQLVWNAGALDSLKQLIQLISSAPPPLQEELAACLRCAVQLLGNLISGQVKLQAPAWKEVFPRTLLSVFQCADPKASQYLCMFINMCIQSSSPSECAQQLWTSEDGYQLVETVIAMCETESEPDFSLQLLQTLIVLPDFIPSIFDHLTPPSKIILLDIVAAFLSQGHADGPFAPEAASGNADGQKESPSLPAVEFVAQVFEQEAGSIFGLVSEEEWSNIEKDKKPQLVMRLLNALCEATAHPEAKRNLQERVSLLACSLDLLERANNAGKKGNNHFTATQTLEGASAQMNPLFGFKRDLVRLIGNMCHNYTANQNKIRELHGIPVLLEHCSIDDSNPFISQWAIFALRNLCDGNLENQAVIAEMSNQGVVNNEQLEKYGFQAEWREGRMYYRSTKKK</sequence>
<evidence type="ECO:0000256" key="1">
    <source>
        <dbReference type="ARBA" id="ARBA00008384"/>
    </source>
</evidence>
<dbReference type="GO" id="GO:0051301">
    <property type="term" value="P:cell division"/>
    <property type="evidence" value="ECO:0007669"/>
    <property type="project" value="UniProtKB-KW"/>
</dbReference>
<dbReference type="RefSeq" id="XP_022107816.1">
    <property type="nucleotide sequence ID" value="XM_022252124.1"/>
</dbReference>
<dbReference type="PANTHER" id="PTHR13255:SF0">
    <property type="entry name" value="ATAXIN-10"/>
    <property type="match status" value="1"/>
</dbReference>
<dbReference type="OrthoDB" id="379794at2759"/>
<evidence type="ECO:0000313" key="8">
    <source>
        <dbReference type="RefSeq" id="XP_022107816.1"/>
    </source>
</evidence>
<protein>
    <recommendedName>
        <fullName evidence="2">Ataxin-10</fullName>
    </recommendedName>
</protein>
<dbReference type="InterPro" id="IPR051374">
    <property type="entry name" value="Ataxin-10/CTR86_families"/>
</dbReference>
<dbReference type="OMA" id="IMYNIYL"/>
<keyword evidence="7" id="KW-1185">Reference proteome</keyword>
<dbReference type="PANTHER" id="PTHR13255">
    <property type="entry name" value="ATAXIN-10"/>
    <property type="match status" value="1"/>
</dbReference>
<evidence type="ECO:0000313" key="7">
    <source>
        <dbReference type="Proteomes" id="UP000694845"/>
    </source>
</evidence>
<keyword evidence="4" id="KW-0131">Cell cycle</keyword>
<feature type="domain" description="Ataxin-10" evidence="6">
    <location>
        <begin position="405"/>
        <end position="499"/>
    </location>
</feature>
<organism evidence="7 8">
    <name type="scientific">Acanthaster planci</name>
    <name type="common">Crown-of-thorns starfish</name>
    <dbReference type="NCBI Taxonomy" id="133434"/>
    <lineage>
        <taxon>Eukaryota</taxon>
        <taxon>Metazoa</taxon>
        <taxon>Echinodermata</taxon>
        <taxon>Eleutherozoa</taxon>
        <taxon>Asterozoa</taxon>
        <taxon>Asteroidea</taxon>
        <taxon>Valvatacea</taxon>
        <taxon>Valvatida</taxon>
        <taxon>Acanthasteridae</taxon>
        <taxon>Acanthaster</taxon>
    </lineage>
</organism>
<accession>A0A8B7ZWA4</accession>